<dbReference type="InterPro" id="IPR051533">
    <property type="entry name" value="WaaL-like"/>
</dbReference>
<evidence type="ECO:0000313" key="7">
    <source>
        <dbReference type="EMBL" id="HGK28188.1"/>
    </source>
</evidence>
<accession>A0A7C4CDF6</accession>
<feature type="transmembrane region" description="Helical" evidence="5">
    <location>
        <begin position="164"/>
        <end position="182"/>
    </location>
</feature>
<dbReference type="Pfam" id="PF04932">
    <property type="entry name" value="Wzy_C"/>
    <property type="match status" value="1"/>
</dbReference>
<comment type="subcellular location">
    <subcellularLocation>
        <location evidence="1">Membrane</location>
        <topology evidence="1">Multi-pass membrane protein</topology>
    </subcellularLocation>
</comment>
<feature type="transmembrane region" description="Helical" evidence="5">
    <location>
        <begin position="138"/>
        <end position="157"/>
    </location>
</feature>
<comment type="caution">
    <text evidence="7">The sequence shown here is derived from an EMBL/GenBank/DDBJ whole genome shotgun (WGS) entry which is preliminary data.</text>
</comment>
<keyword evidence="7" id="KW-0436">Ligase</keyword>
<keyword evidence="3 5" id="KW-1133">Transmembrane helix</keyword>
<dbReference type="EMBL" id="DSUT01000091">
    <property type="protein sequence ID" value="HGK28188.1"/>
    <property type="molecule type" value="Genomic_DNA"/>
</dbReference>
<feature type="transmembrane region" description="Helical" evidence="5">
    <location>
        <begin position="353"/>
        <end position="374"/>
    </location>
</feature>
<feature type="transmembrane region" description="Helical" evidence="5">
    <location>
        <begin position="12"/>
        <end position="45"/>
    </location>
</feature>
<feature type="transmembrane region" description="Helical" evidence="5">
    <location>
        <begin position="267"/>
        <end position="289"/>
    </location>
</feature>
<name>A0A7C4CDF6_UNCW3</name>
<dbReference type="PANTHER" id="PTHR37422:SF13">
    <property type="entry name" value="LIPOPOLYSACCHARIDE BIOSYNTHESIS PROTEIN PA4999-RELATED"/>
    <property type="match status" value="1"/>
</dbReference>
<proteinExistence type="predicted"/>
<feature type="transmembrane region" description="Helical" evidence="5">
    <location>
        <begin position="105"/>
        <end position="126"/>
    </location>
</feature>
<feature type="transmembrane region" description="Helical" evidence="5">
    <location>
        <begin position="221"/>
        <end position="237"/>
    </location>
</feature>
<dbReference type="PANTHER" id="PTHR37422">
    <property type="entry name" value="TEICHURONIC ACID BIOSYNTHESIS PROTEIN TUAE"/>
    <property type="match status" value="1"/>
</dbReference>
<sequence length="439" mass="45840">MTARLPADRRMLIGLASAAVILAGLLVYTTGAALIVAALAALAVLVLFPEITLGLFLLSGVIKTPLASLAAAAGVELDITVLIGLALLVGLVFRGMKAGFSSLIPPADCLVPLGCLSLIILLSTLFGPETPYGREKAFRFLTLTNLAVLAPFICLNSHSRLQRFLVINIVLGFFVLLFGRVTSEGLSAFGSTHIAAGRTLGLGVLASAYLCFRQSSLLRRLLWLAVGTALLAGFLLSGSRGSFVALVAAVAATGVMALAVRRGRRLVLAVSAVAGLATLGVTLFAPAAVEVMNRRLTATVADPLTLTARTRLDRATAAFDAFAASPLFGAGIGGFDMLFSNVDTGRGDYPHNVFLEVAAELGLVGLAAFLLLLLRSLRRPFRALSYANRAAAASLALPRLILALACYALVNALFSGDLNDNRLLFAAIGMCFVPLEDQT</sequence>
<feature type="transmembrane region" description="Helical" evidence="5">
    <location>
        <begin position="194"/>
        <end position="212"/>
    </location>
</feature>
<evidence type="ECO:0000256" key="3">
    <source>
        <dbReference type="ARBA" id="ARBA00022989"/>
    </source>
</evidence>
<evidence type="ECO:0000256" key="2">
    <source>
        <dbReference type="ARBA" id="ARBA00022692"/>
    </source>
</evidence>
<feature type="transmembrane region" description="Helical" evidence="5">
    <location>
        <begin position="243"/>
        <end position="260"/>
    </location>
</feature>
<evidence type="ECO:0000256" key="4">
    <source>
        <dbReference type="ARBA" id="ARBA00023136"/>
    </source>
</evidence>
<evidence type="ECO:0000259" key="6">
    <source>
        <dbReference type="Pfam" id="PF04932"/>
    </source>
</evidence>
<dbReference type="AlphaFoldDB" id="A0A7C4CDF6"/>
<keyword evidence="2 5" id="KW-0812">Transmembrane</keyword>
<protein>
    <submittedName>
        <fullName evidence="7">O-antigen ligase domain-containing protein</fullName>
    </submittedName>
</protein>
<organism evidence="7">
    <name type="scientific">candidate division WOR-3 bacterium</name>
    <dbReference type="NCBI Taxonomy" id="2052148"/>
    <lineage>
        <taxon>Bacteria</taxon>
        <taxon>Bacteria division WOR-3</taxon>
    </lineage>
</organism>
<feature type="domain" description="O-antigen ligase-related" evidence="6">
    <location>
        <begin position="229"/>
        <end position="370"/>
    </location>
</feature>
<dbReference type="InterPro" id="IPR007016">
    <property type="entry name" value="O-antigen_ligase-rel_domated"/>
</dbReference>
<evidence type="ECO:0000256" key="1">
    <source>
        <dbReference type="ARBA" id="ARBA00004141"/>
    </source>
</evidence>
<keyword evidence="4 5" id="KW-0472">Membrane</keyword>
<dbReference type="GO" id="GO:0016020">
    <property type="term" value="C:membrane"/>
    <property type="evidence" value="ECO:0007669"/>
    <property type="project" value="UniProtKB-SubCell"/>
</dbReference>
<dbReference type="GO" id="GO:0016874">
    <property type="term" value="F:ligase activity"/>
    <property type="evidence" value="ECO:0007669"/>
    <property type="project" value="UniProtKB-KW"/>
</dbReference>
<evidence type="ECO:0000256" key="5">
    <source>
        <dbReference type="SAM" id="Phobius"/>
    </source>
</evidence>
<reference evidence="7" key="1">
    <citation type="journal article" date="2020" name="mSystems">
        <title>Genome- and Community-Level Interaction Insights into Carbon Utilization and Element Cycling Functions of Hydrothermarchaeota in Hydrothermal Sediment.</title>
        <authorList>
            <person name="Zhou Z."/>
            <person name="Liu Y."/>
            <person name="Xu W."/>
            <person name="Pan J."/>
            <person name="Luo Z.H."/>
            <person name="Li M."/>
        </authorList>
    </citation>
    <scope>NUCLEOTIDE SEQUENCE [LARGE SCALE GENOMIC DNA]</scope>
    <source>
        <strain evidence="7">SpSt-488</strain>
    </source>
</reference>
<gene>
    <name evidence="7" type="ORF">ENS41_04460</name>
</gene>
<feature type="transmembrane region" description="Helical" evidence="5">
    <location>
        <begin position="395"/>
        <end position="414"/>
    </location>
</feature>
<feature type="transmembrane region" description="Helical" evidence="5">
    <location>
        <begin position="65"/>
        <end position="93"/>
    </location>
</feature>